<sequence length="256" mass="26853">MIGRPGDRTTLDSMTSAPPTVTVRRVTTTRAGGFSAAPYDSFNLGDHVGDDPEAVRRNRIRLAEGIGLTPDRLVWMEQVHGRAVEIVDGPRAEPVPVTDALVTTVPGLALVVLTADCVPILLSDDEAGVIAAVHAGRVGARIGIVPRVLDAMVSVGARVDRIGAFLGPAASGRQYEVPAAMRADVEAHLPGSATTTVRKTPGLDLRAGIRRQLTEAGVAGIAVDPRCTIEDKTLFSHRRGAPTGRIAGVIWMDPAA</sequence>
<dbReference type="NCBIfam" id="TIGR00726">
    <property type="entry name" value="peptidoglycan editing factor PgeF"/>
    <property type="match status" value="1"/>
</dbReference>
<evidence type="ECO:0000313" key="17">
    <source>
        <dbReference type="EMBL" id="TCJ90124.1"/>
    </source>
</evidence>
<dbReference type="PANTHER" id="PTHR30616">
    <property type="entry name" value="UNCHARACTERIZED PROTEIN YFIH"/>
    <property type="match status" value="1"/>
</dbReference>
<evidence type="ECO:0000256" key="7">
    <source>
        <dbReference type="ARBA" id="ARBA00022679"/>
    </source>
</evidence>
<dbReference type="GO" id="GO:0005507">
    <property type="term" value="F:copper ion binding"/>
    <property type="evidence" value="ECO:0007669"/>
    <property type="project" value="TreeGrafter"/>
</dbReference>
<reference evidence="17 18" key="1">
    <citation type="submission" date="2019-03" db="EMBL/GenBank/DDBJ databases">
        <title>Genomic Encyclopedia of Type Strains, Phase IV (KMG-IV): sequencing the most valuable type-strain genomes for metagenomic binning, comparative biology and taxonomic classification.</title>
        <authorList>
            <person name="Goeker M."/>
        </authorList>
    </citation>
    <scope>NUCLEOTIDE SEQUENCE [LARGE SCALE GENOMIC DNA]</scope>
    <source>
        <strain evidence="17 18">DSM 44684</strain>
    </source>
</reference>
<keyword evidence="9" id="KW-0378">Hydrolase</keyword>
<comment type="function">
    <text evidence="4">Purine nucleoside enzyme that catalyzes the phosphorolysis of adenosine and inosine nucleosides, yielding D-ribose 1-phosphate and the respective free bases, adenine and hypoxanthine. Also catalyzes the phosphorolysis of S-methyl-5'-thioadenosine into adenine and S-methyl-5-thio-alpha-D-ribose 1-phosphate. Also has adenosine deaminase activity.</text>
</comment>
<evidence type="ECO:0000256" key="6">
    <source>
        <dbReference type="ARBA" id="ARBA00011738"/>
    </source>
</evidence>
<keyword evidence="18" id="KW-1185">Reference proteome</keyword>
<dbReference type="EMBL" id="SMFR01000007">
    <property type="protein sequence ID" value="TCJ90124.1"/>
    <property type="molecule type" value="Genomic_DNA"/>
</dbReference>
<keyword evidence="11" id="KW-0560">Oxidoreductase</keyword>
<comment type="catalytic activity">
    <reaction evidence="15">
        <text>S-methyl-5'-thioadenosine + phosphate = 5-(methylsulfanyl)-alpha-D-ribose 1-phosphate + adenine</text>
        <dbReference type="Rhea" id="RHEA:11852"/>
        <dbReference type="ChEBI" id="CHEBI:16708"/>
        <dbReference type="ChEBI" id="CHEBI:17509"/>
        <dbReference type="ChEBI" id="CHEBI:43474"/>
        <dbReference type="ChEBI" id="CHEBI:58533"/>
        <dbReference type="EC" id="2.4.2.28"/>
    </reaction>
    <physiologicalReaction direction="left-to-right" evidence="15">
        <dbReference type="Rhea" id="RHEA:11853"/>
    </physiologicalReaction>
</comment>
<accession>A0A4R1FBH4</accession>
<comment type="similarity">
    <text evidence="5 16">Belongs to the purine nucleoside phosphorylase YfiH/LACC1 family.</text>
</comment>
<evidence type="ECO:0000256" key="8">
    <source>
        <dbReference type="ARBA" id="ARBA00022723"/>
    </source>
</evidence>
<evidence type="ECO:0000256" key="11">
    <source>
        <dbReference type="ARBA" id="ARBA00023002"/>
    </source>
</evidence>
<keyword evidence="7" id="KW-0808">Transferase</keyword>
<dbReference type="PANTHER" id="PTHR30616:SF2">
    <property type="entry name" value="PURINE NUCLEOSIDE PHOSPHORYLASE LACC1"/>
    <property type="match status" value="1"/>
</dbReference>
<dbReference type="InterPro" id="IPR011324">
    <property type="entry name" value="Cytotoxic_necrot_fac-like_cat"/>
</dbReference>
<comment type="catalytic activity">
    <reaction evidence="13">
        <text>adenosine + H2O + H(+) = inosine + NH4(+)</text>
        <dbReference type="Rhea" id="RHEA:24408"/>
        <dbReference type="ChEBI" id="CHEBI:15377"/>
        <dbReference type="ChEBI" id="CHEBI:15378"/>
        <dbReference type="ChEBI" id="CHEBI:16335"/>
        <dbReference type="ChEBI" id="CHEBI:17596"/>
        <dbReference type="ChEBI" id="CHEBI:28938"/>
        <dbReference type="EC" id="3.5.4.4"/>
    </reaction>
    <physiologicalReaction direction="left-to-right" evidence="13">
        <dbReference type="Rhea" id="RHEA:24409"/>
    </physiologicalReaction>
</comment>
<dbReference type="GO" id="GO:0016491">
    <property type="term" value="F:oxidoreductase activity"/>
    <property type="evidence" value="ECO:0007669"/>
    <property type="project" value="UniProtKB-KW"/>
</dbReference>
<comment type="catalytic activity">
    <reaction evidence="14">
        <text>adenosine + phosphate = alpha-D-ribose 1-phosphate + adenine</text>
        <dbReference type="Rhea" id="RHEA:27642"/>
        <dbReference type="ChEBI" id="CHEBI:16335"/>
        <dbReference type="ChEBI" id="CHEBI:16708"/>
        <dbReference type="ChEBI" id="CHEBI:43474"/>
        <dbReference type="ChEBI" id="CHEBI:57720"/>
        <dbReference type="EC" id="2.4.2.1"/>
    </reaction>
    <physiologicalReaction direction="left-to-right" evidence="14">
        <dbReference type="Rhea" id="RHEA:27643"/>
    </physiologicalReaction>
</comment>
<protein>
    <recommendedName>
        <fullName evidence="16">Purine nucleoside phosphorylase</fullName>
    </recommendedName>
</protein>
<dbReference type="GO" id="GO:0017061">
    <property type="term" value="F:S-methyl-5-thioadenosine phosphorylase activity"/>
    <property type="evidence" value="ECO:0007669"/>
    <property type="project" value="UniProtKB-EC"/>
</dbReference>
<dbReference type="FunFam" id="3.60.140.10:FF:000003">
    <property type="entry name" value="Polyphenol oxidase"/>
    <property type="match status" value="1"/>
</dbReference>
<evidence type="ECO:0000256" key="9">
    <source>
        <dbReference type="ARBA" id="ARBA00022801"/>
    </source>
</evidence>
<dbReference type="AlphaFoldDB" id="A0A4R1FBH4"/>
<gene>
    <name evidence="17" type="ORF">DFR71_6012</name>
</gene>
<evidence type="ECO:0000256" key="14">
    <source>
        <dbReference type="ARBA" id="ARBA00048968"/>
    </source>
</evidence>
<evidence type="ECO:0000256" key="15">
    <source>
        <dbReference type="ARBA" id="ARBA00049893"/>
    </source>
</evidence>
<evidence type="ECO:0000256" key="16">
    <source>
        <dbReference type="RuleBase" id="RU361274"/>
    </source>
</evidence>
<evidence type="ECO:0000256" key="5">
    <source>
        <dbReference type="ARBA" id="ARBA00007353"/>
    </source>
</evidence>
<proteinExistence type="inferred from homology"/>
<dbReference type="GO" id="GO:0016787">
    <property type="term" value="F:hydrolase activity"/>
    <property type="evidence" value="ECO:0007669"/>
    <property type="project" value="UniProtKB-KW"/>
</dbReference>
<comment type="subunit">
    <text evidence="6">Homodimer.</text>
</comment>
<keyword evidence="8" id="KW-0479">Metal-binding</keyword>
<evidence type="ECO:0000256" key="12">
    <source>
        <dbReference type="ARBA" id="ARBA00023008"/>
    </source>
</evidence>
<name>A0A4R1FBH4_9NOCA</name>
<organism evidence="17 18">
    <name type="scientific">Nocardia alba</name>
    <dbReference type="NCBI Taxonomy" id="225051"/>
    <lineage>
        <taxon>Bacteria</taxon>
        <taxon>Bacillati</taxon>
        <taxon>Actinomycetota</taxon>
        <taxon>Actinomycetes</taxon>
        <taxon>Mycobacteriales</taxon>
        <taxon>Nocardiaceae</taxon>
        <taxon>Nocardia</taxon>
    </lineage>
</organism>
<dbReference type="SUPFAM" id="SSF64438">
    <property type="entry name" value="CNF1/YfiH-like putative cysteine hydrolases"/>
    <property type="match status" value="1"/>
</dbReference>
<evidence type="ECO:0000313" key="18">
    <source>
        <dbReference type="Proteomes" id="UP000294856"/>
    </source>
</evidence>
<comment type="cofactor">
    <cofactor evidence="3">
        <name>Cu(2+)</name>
        <dbReference type="ChEBI" id="CHEBI:29036"/>
    </cofactor>
</comment>
<comment type="catalytic activity">
    <reaction evidence="1">
        <text>inosine + phosphate = alpha-D-ribose 1-phosphate + hypoxanthine</text>
        <dbReference type="Rhea" id="RHEA:27646"/>
        <dbReference type="ChEBI" id="CHEBI:17368"/>
        <dbReference type="ChEBI" id="CHEBI:17596"/>
        <dbReference type="ChEBI" id="CHEBI:43474"/>
        <dbReference type="ChEBI" id="CHEBI:57720"/>
        <dbReference type="EC" id="2.4.2.1"/>
    </reaction>
    <physiologicalReaction direction="left-to-right" evidence="1">
        <dbReference type="Rhea" id="RHEA:27647"/>
    </physiologicalReaction>
</comment>
<dbReference type="InterPro" id="IPR003730">
    <property type="entry name" value="Cu_polyphenol_OxRdtase"/>
</dbReference>
<comment type="cofactor">
    <cofactor evidence="2">
        <name>Zn(2+)</name>
        <dbReference type="ChEBI" id="CHEBI:29105"/>
    </cofactor>
</comment>
<dbReference type="Gene3D" id="3.60.140.10">
    <property type="entry name" value="CNF1/YfiH-like putative cysteine hydrolases"/>
    <property type="match status" value="1"/>
</dbReference>
<dbReference type="Pfam" id="PF02578">
    <property type="entry name" value="Cu-oxidase_4"/>
    <property type="match status" value="1"/>
</dbReference>
<dbReference type="Proteomes" id="UP000294856">
    <property type="component" value="Unassembled WGS sequence"/>
</dbReference>
<evidence type="ECO:0000256" key="10">
    <source>
        <dbReference type="ARBA" id="ARBA00022833"/>
    </source>
</evidence>
<comment type="caution">
    <text evidence="17">The sequence shown here is derived from an EMBL/GenBank/DDBJ whole genome shotgun (WGS) entry which is preliminary data.</text>
</comment>
<evidence type="ECO:0000256" key="13">
    <source>
        <dbReference type="ARBA" id="ARBA00047989"/>
    </source>
</evidence>
<dbReference type="STRING" id="1210063.GCA_001612665_06157"/>
<dbReference type="CDD" id="cd16833">
    <property type="entry name" value="YfiH"/>
    <property type="match status" value="1"/>
</dbReference>
<evidence type="ECO:0000256" key="1">
    <source>
        <dbReference type="ARBA" id="ARBA00000553"/>
    </source>
</evidence>
<keyword evidence="10" id="KW-0862">Zinc</keyword>
<evidence type="ECO:0000256" key="4">
    <source>
        <dbReference type="ARBA" id="ARBA00003215"/>
    </source>
</evidence>
<evidence type="ECO:0000256" key="3">
    <source>
        <dbReference type="ARBA" id="ARBA00001973"/>
    </source>
</evidence>
<evidence type="ECO:0000256" key="2">
    <source>
        <dbReference type="ARBA" id="ARBA00001947"/>
    </source>
</evidence>
<dbReference type="InterPro" id="IPR038371">
    <property type="entry name" value="Cu_polyphenol_OxRdtase_sf"/>
</dbReference>
<keyword evidence="12" id="KW-0186">Copper</keyword>